<proteinExistence type="inferred from homology"/>
<evidence type="ECO:0000256" key="6">
    <source>
        <dbReference type="ARBA" id="ARBA00023136"/>
    </source>
</evidence>
<evidence type="ECO:0000256" key="9">
    <source>
        <dbReference type="NCBIfam" id="TIGR02209"/>
    </source>
</evidence>
<dbReference type="KEGG" id="lch:Lcho_0515"/>
<accession>B1XY21</accession>
<keyword evidence="6 8" id="KW-0472">Membrane</keyword>
<keyword evidence="3 8" id="KW-0132">Cell division</keyword>
<dbReference type="NCBIfam" id="TIGR02209">
    <property type="entry name" value="ftsL_broad"/>
    <property type="match status" value="1"/>
</dbReference>
<dbReference type="eggNOG" id="COG3116">
    <property type="taxonomic scope" value="Bacteria"/>
</dbReference>
<dbReference type="PANTHER" id="PTHR37479">
    <property type="entry name" value="CELL DIVISION PROTEIN FTSL"/>
    <property type="match status" value="1"/>
</dbReference>
<comment type="function">
    <text evidence="8">Essential cell division protein. May link together the upstream cell division proteins, which are predominantly cytoplasmic, with the downstream cell division proteins, which are predominantly periplasmic.</text>
</comment>
<dbReference type="OrthoDB" id="5298556at2"/>
<dbReference type="RefSeq" id="WP_012345552.1">
    <property type="nucleotide sequence ID" value="NC_010524.1"/>
</dbReference>
<evidence type="ECO:0000256" key="4">
    <source>
        <dbReference type="ARBA" id="ARBA00022692"/>
    </source>
</evidence>
<protein>
    <recommendedName>
        <fullName evidence="8 9">Cell division protein FtsL</fullName>
    </recommendedName>
</protein>
<evidence type="ECO:0000256" key="8">
    <source>
        <dbReference type="HAMAP-Rule" id="MF_00910"/>
    </source>
</evidence>
<dbReference type="HAMAP" id="MF_00910">
    <property type="entry name" value="FtsL"/>
    <property type="match status" value="1"/>
</dbReference>
<keyword evidence="7 8" id="KW-0131">Cell cycle</keyword>
<reference evidence="10 11" key="1">
    <citation type="submission" date="2008-03" db="EMBL/GenBank/DDBJ databases">
        <title>Complete sequence of Leptothrix cholodnii SP-6.</title>
        <authorList>
            <consortium name="US DOE Joint Genome Institute"/>
            <person name="Copeland A."/>
            <person name="Lucas S."/>
            <person name="Lapidus A."/>
            <person name="Glavina del Rio T."/>
            <person name="Dalin E."/>
            <person name="Tice H."/>
            <person name="Bruce D."/>
            <person name="Goodwin L."/>
            <person name="Pitluck S."/>
            <person name="Chertkov O."/>
            <person name="Brettin T."/>
            <person name="Detter J.C."/>
            <person name="Han C."/>
            <person name="Kuske C.R."/>
            <person name="Schmutz J."/>
            <person name="Larimer F."/>
            <person name="Land M."/>
            <person name="Hauser L."/>
            <person name="Kyrpides N."/>
            <person name="Lykidis A."/>
            <person name="Emerson D."/>
            <person name="Richardson P."/>
        </authorList>
    </citation>
    <scope>NUCLEOTIDE SEQUENCE [LARGE SCALE GENOMIC DNA]</scope>
    <source>
        <strain evidence="11">ATCC 51168 / LMG 8142 / SP-6</strain>
    </source>
</reference>
<evidence type="ECO:0000313" key="11">
    <source>
        <dbReference type="Proteomes" id="UP000001693"/>
    </source>
</evidence>
<evidence type="ECO:0000256" key="1">
    <source>
        <dbReference type="ARBA" id="ARBA00004401"/>
    </source>
</evidence>
<organism evidence="10 11">
    <name type="scientific">Leptothrix cholodnii (strain ATCC 51168 / LMG 8142 / SP-6)</name>
    <name type="common">Leptothrix discophora (strain SP-6)</name>
    <dbReference type="NCBI Taxonomy" id="395495"/>
    <lineage>
        <taxon>Bacteria</taxon>
        <taxon>Pseudomonadati</taxon>
        <taxon>Pseudomonadota</taxon>
        <taxon>Betaproteobacteria</taxon>
        <taxon>Burkholderiales</taxon>
        <taxon>Sphaerotilaceae</taxon>
        <taxon>Leptothrix</taxon>
    </lineage>
</organism>
<dbReference type="PANTHER" id="PTHR37479:SF1">
    <property type="entry name" value="CELL DIVISION PROTEIN FTSL"/>
    <property type="match status" value="1"/>
</dbReference>
<evidence type="ECO:0000256" key="2">
    <source>
        <dbReference type="ARBA" id="ARBA00022475"/>
    </source>
</evidence>
<dbReference type="HOGENOM" id="CLU_156524_0_0_4"/>
<dbReference type="Pfam" id="PF04999">
    <property type="entry name" value="FtsL"/>
    <property type="match status" value="1"/>
</dbReference>
<keyword evidence="2 8" id="KW-1003">Cell membrane</keyword>
<dbReference type="STRING" id="395495.Lcho_0515"/>
<keyword evidence="4 8" id="KW-0812">Transmembrane</keyword>
<evidence type="ECO:0000256" key="7">
    <source>
        <dbReference type="ARBA" id="ARBA00023306"/>
    </source>
</evidence>
<dbReference type="GO" id="GO:0032153">
    <property type="term" value="C:cell division site"/>
    <property type="evidence" value="ECO:0007669"/>
    <property type="project" value="UniProtKB-UniRule"/>
</dbReference>
<keyword evidence="8" id="KW-0997">Cell inner membrane</keyword>
<gene>
    <name evidence="8" type="primary">ftsL</name>
    <name evidence="10" type="ordered locus">Lcho_0515</name>
</gene>
<comment type="subcellular location">
    <subcellularLocation>
        <location evidence="8">Cell inner membrane</location>
        <topology evidence="8">Single-pass type II membrane protein</topology>
    </subcellularLocation>
    <subcellularLocation>
        <location evidence="1">Cell membrane</location>
        <topology evidence="1">Single-pass type II membrane protein</topology>
    </subcellularLocation>
    <text evidence="8">Localizes to the division septum where it forms a ring structure.</text>
</comment>
<dbReference type="InterPro" id="IPR011922">
    <property type="entry name" value="Cell_div_FtsL"/>
</dbReference>
<evidence type="ECO:0000313" key="10">
    <source>
        <dbReference type="EMBL" id="ACB32790.1"/>
    </source>
</evidence>
<evidence type="ECO:0000256" key="3">
    <source>
        <dbReference type="ARBA" id="ARBA00022618"/>
    </source>
</evidence>
<dbReference type="Proteomes" id="UP000001693">
    <property type="component" value="Chromosome"/>
</dbReference>
<sequence precursor="true">MMRLNVLLLVALLVSAVYLVQTAYHSRQLFVALERERNMARQLEIEAERLTVERRAQATSLRVERVAREQLQMRVATPAVTQYVTDPLIAGAPAAALSGGTP</sequence>
<comment type="subunit">
    <text evidence="8">Part of a complex composed of FtsB, FtsL and FtsQ.</text>
</comment>
<dbReference type="AlphaFoldDB" id="B1XY21"/>
<dbReference type="GO" id="GO:0005886">
    <property type="term" value="C:plasma membrane"/>
    <property type="evidence" value="ECO:0007669"/>
    <property type="project" value="UniProtKB-SubCell"/>
</dbReference>
<dbReference type="EMBL" id="CP001013">
    <property type="protein sequence ID" value="ACB32790.1"/>
    <property type="molecule type" value="Genomic_DNA"/>
</dbReference>
<keyword evidence="5 8" id="KW-1133">Transmembrane helix</keyword>
<comment type="similarity">
    <text evidence="8">Belongs to the FtsL family.</text>
</comment>
<dbReference type="GO" id="GO:0043093">
    <property type="term" value="P:FtsZ-dependent cytokinesis"/>
    <property type="evidence" value="ECO:0007669"/>
    <property type="project" value="UniProtKB-UniRule"/>
</dbReference>
<name>B1XY21_LEPCP</name>
<keyword evidence="11" id="KW-1185">Reference proteome</keyword>
<evidence type="ECO:0000256" key="5">
    <source>
        <dbReference type="ARBA" id="ARBA00022989"/>
    </source>
</evidence>